<evidence type="ECO:0000313" key="3">
    <source>
        <dbReference type="Proteomes" id="UP001208017"/>
    </source>
</evidence>
<dbReference type="EMBL" id="JAPMLT010000013">
    <property type="protein sequence ID" value="MCX7571887.1"/>
    <property type="molecule type" value="Genomic_DNA"/>
</dbReference>
<organism evidence="2 3">
    <name type="scientific">Tumebacillus lacus</name>
    <dbReference type="NCBI Taxonomy" id="2995335"/>
    <lineage>
        <taxon>Bacteria</taxon>
        <taxon>Bacillati</taxon>
        <taxon>Bacillota</taxon>
        <taxon>Bacilli</taxon>
        <taxon>Bacillales</taxon>
        <taxon>Alicyclobacillaceae</taxon>
        <taxon>Tumebacillus</taxon>
    </lineage>
</organism>
<dbReference type="RefSeq" id="WP_267153132.1">
    <property type="nucleotide sequence ID" value="NZ_JAPMLT010000013.1"/>
</dbReference>
<sequence>MNKQEPLLWISQYVHDLLQQKFGQELNHCEAFLGGRYLVVFVRGFVSAMEGVLLRQGQLDKVANARAMVMESLITEYKTYLKLQLALSVDEFYQDWSYENNTGVIIALLKEEQEHPEPPGDWRGLDGLEDEVNRISHIIEQTPRLTTVVPLTPRVLIVQRDGILILLEKVMIAKGYVKELRATKADVEKDYFHHQANFTAMVGRELEDLFVDWNFESDRSIMCLMWK</sequence>
<reference evidence="2 3" key="1">
    <citation type="submission" date="2022-11" db="EMBL/GenBank/DDBJ databases">
        <title>Study of microbial diversity in lake waters.</title>
        <authorList>
            <person name="Zhang J."/>
        </authorList>
    </citation>
    <scope>NUCLEOTIDE SEQUENCE [LARGE SCALE GENOMIC DNA]</scope>
    <source>
        <strain evidence="2 3">DT12</strain>
    </source>
</reference>
<comment type="caution">
    <text evidence="2">The sequence shown here is derived from an EMBL/GenBank/DDBJ whole genome shotgun (WGS) entry which is preliminary data.</text>
</comment>
<keyword evidence="3" id="KW-1185">Reference proteome</keyword>
<dbReference type="Pfam" id="PF10057">
    <property type="entry name" value="MpsC"/>
    <property type="match status" value="1"/>
</dbReference>
<dbReference type="Proteomes" id="UP001208017">
    <property type="component" value="Unassembled WGS sequence"/>
</dbReference>
<accession>A0ABT3X7B8</accession>
<evidence type="ECO:0000313" key="2">
    <source>
        <dbReference type="EMBL" id="MCX7571887.1"/>
    </source>
</evidence>
<name>A0ABT3X7B8_9BACL</name>
<protein>
    <submittedName>
        <fullName evidence="2">Na-translocating system protein MpsC family protein</fullName>
    </submittedName>
</protein>
<feature type="domain" description="Na+-translocating membrane potential-generating system MpsC" evidence="1">
    <location>
        <begin position="10"/>
        <end position="110"/>
    </location>
</feature>
<evidence type="ECO:0000259" key="1">
    <source>
        <dbReference type="Pfam" id="PF10057"/>
    </source>
</evidence>
<dbReference type="InterPro" id="IPR018745">
    <property type="entry name" value="MpsC"/>
</dbReference>
<gene>
    <name evidence="2" type="ORF">OS242_18230</name>
</gene>
<proteinExistence type="predicted"/>